<dbReference type="PANTHER" id="PTHR24276:SF97">
    <property type="entry name" value="GH13245P2-RELATED"/>
    <property type="match status" value="1"/>
</dbReference>
<evidence type="ECO:0000256" key="2">
    <source>
        <dbReference type="ARBA" id="ARBA00007664"/>
    </source>
</evidence>
<dbReference type="InterPro" id="IPR001254">
    <property type="entry name" value="Trypsin_dom"/>
</dbReference>
<dbReference type="GO" id="GO:0090729">
    <property type="term" value="F:toxin activity"/>
    <property type="evidence" value="ECO:0007669"/>
    <property type="project" value="UniProtKB-KW"/>
</dbReference>
<dbReference type="SUPFAM" id="SSF50494">
    <property type="entry name" value="Trypsin-like serine proteases"/>
    <property type="match status" value="1"/>
</dbReference>
<evidence type="ECO:0000256" key="11">
    <source>
        <dbReference type="ARBA" id="ARBA00036320"/>
    </source>
</evidence>
<name>A0A6J2KP14_BOMMA</name>
<dbReference type="GO" id="GO:0007586">
    <property type="term" value="P:digestion"/>
    <property type="evidence" value="ECO:0007669"/>
    <property type="project" value="UniProtKB-KW"/>
</dbReference>
<dbReference type="FunFam" id="2.40.10.10:FF:000068">
    <property type="entry name" value="transmembrane protease serine 2"/>
    <property type="match status" value="1"/>
</dbReference>
<comment type="catalytic activity">
    <reaction evidence="11">
        <text>Preferential cleavage: Arg-|-Xaa, Lys-|-Xaa.</text>
        <dbReference type="EC" id="3.4.21.4"/>
    </reaction>
</comment>
<evidence type="ECO:0000256" key="3">
    <source>
        <dbReference type="ARBA" id="ARBA00022656"/>
    </source>
</evidence>
<keyword evidence="16" id="KW-1185">Reference proteome</keyword>
<dbReference type="KEGG" id="bman:114252817"/>
<evidence type="ECO:0000313" key="17">
    <source>
        <dbReference type="RefSeq" id="XP_028043273.1"/>
    </source>
</evidence>
<dbReference type="InterPro" id="IPR009003">
    <property type="entry name" value="Peptidase_S1_PA"/>
</dbReference>
<comment type="subcellular location">
    <subcellularLocation>
        <location evidence="1">Secreted</location>
        <location evidence="1">Extracellular space</location>
    </subcellularLocation>
</comment>
<dbReference type="GO" id="GO:0006508">
    <property type="term" value="P:proteolysis"/>
    <property type="evidence" value="ECO:0007669"/>
    <property type="project" value="UniProtKB-KW"/>
</dbReference>
<evidence type="ECO:0000313" key="16">
    <source>
        <dbReference type="Proteomes" id="UP000504629"/>
    </source>
</evidence>
<evidence type="ECO:0000256" key="14">
    <source>
        <dbReference type="ARBA" id="ARBA00084094"/>
    </source>
</evidence>
<evidence type="ECO:0000256" key="10">
    <source>
        <dbReference type="ARBA" id="ARBA00023240"/>
    </source>
</evidence>
<dbReference type="InterPro" id="IPR018114">
    <property type="entry name" value="TRYPSIN_HIS"/>
</dbReference>
<comment type="function">
    <text evidence="13">Fibrinolytic activity; shows preferential cleavage of Arg-Gly bonds in all three fibrinogen chains. Contact with the caterpillars causes severe bleeding, due the anticoagulant effect of the protein.</text>
</comment>
<keyword evidence="3" id="KW-0800">Toxin</keyword>
<evidence type="ECO:0000256" key="5">
    <source>
        <dbReference type="ARBA" id="ARBA00022757"/>
    </source>
</evidence>
<comment type="similarity">
    <text evidence="2">Belongs to the peptidase S1 family.</text>
</comment>
<reference evidence="17" key="1">
    <citation type="submission" date="2025-08" db="UniProtKB">
        <authorList>
            <consortium name="RefSeq"/>
        </authorList>
    </citation>
    <scope>IDENTIFICATION</scope>
    <source>
        <tissue evidence="17">Silk gland</tissue>
    </source>
</reference>
<keyword evidence="8" id="KW-0865">Zymogen</keyword>
<dbReference type="InterPro" id="IPR050430">
    <property type="entry name" value="Peptidase_S1"/>
</dbReference>
<evidence type="ECO:0000256" key="6">
    <source>
        <dbReference type="ARBA" id="ARBA00022801"/>
    </source>
</evidence>
<dbReference type="GeneID" id="114252817"/>
<dbReference type="RefSeq" id="XP_028043273.1">
    <property type="nucleotide sequence ID" value="XM_028187472.1"/>
</dbReference>
<accession>A0A6J2KP14</accession>
<keyword evidence="9" id="KW-1015">Disulfide bond</keyword>
<gene>
    <name evidence="17" type="primary">LOC114252817</name>
</gene>
<dbReference type="Pfam" id="PF00089">
    <property type="entry name" value="Trypsin"/>
    <property type="match status" value="1"/>
</dbReference>
<keyword evidence="14" id="KW-1205">Fibrinolytic toxin</keyword>
<dbReference type="CDD" id="cd00190">
    <property type="entry name" value="Tryp_SPc"/>
    <property type="match status" value="1"/>
</dbReference>
<evidence type="ECO:0000256" key="13">
    <source>
        <dbReference type="ARBA" id="ARBA00055534"/>
    </source>
</evidence>
<dbReference type="SMART" id="SM00020">
    <property type="entry name" value="Tryp_SPc"/>
    <property type="match status" value="1"/>
</dbReference>
<keyword evidence="6" id="KW-0378">Hydrolase</keyword>
<dbReference type="GO" id="GO:0005576">
    <property type="term" value="C:extracellular region"/>
    <property type="evidence" value="ECO:0007669"/>
    <property type="project" value="UniProtKB-SubCell"/>
</dbReference>
<evidence type="ECO:0000256" key="8">
    <source>
        <dbReference type="ARBA" id="ARBA00023145"/>
    </source>
</evidence>
<dbReference type="PANTHER" id="PTHR24276">
    <property type="entry name" value="POLYSERASE-RELATED"/>
    <property type="match status" value="1"/>
</dbReference>
<feature type="domain" description="Peptidase S1" evidence="15">
    <location>
        <begin position="32"/>
        <end position="161"/>
    </location>
</feature>
<dbReference type="AlphaFoldDB" id="A0A6J2KP14"/>
<dbReference type="InterPro" id="IPR043504">
    <property type="entry name" value="Peptidase_S1_PA_chymotrypsin"/>
</dbReference>
<keyword evidence="5" id="KW-0222">Digestion</keyword>
<evidence type="ECO:0000256" key="1">
    <source>
        <dbReference type="ARBA" id="ARBA00004239"/>
    </source>
</evidence>
<dbReference type="PROSITE" id="PS50240">
    <property type="entry name" value="TRYPSIN_DOM"/>
    <property type="match status" value="1"/>
</dbReference>
<dbReference type="EC" id="3.4.21.4" evidence="12"/>
<dbReference type="Gene3D" id="2.40.10.10">
    <property type="entry name" value="Trypsin-like serine proteases"/>
    <property type="match status" value="2"/>
</dbReference>
<evidence type="ECO:0000256" key="9">
    <source>
        <dbReference type="ARBA" id="ARBA00023157"/>
    </source>
</evidence>
<evidence type="ECO:0000256" key="4">
    <source>
        <dbReference type="ARBA" id="ARBA00022670"/>
    </source>
</evidence>
<dbReference type="InterPro" id="IPR001314">
    <property type="entry name" value="Peptidase_S1A"/>
</dbReference>
<dbReference type="PRINTS" id="PR00722">
    <property type="entry name" value="CHYMOTRYPSIN"/>
</dbReference>
<protein>
    <recommendedName>
        <fullName evidence="12">trypsin</fullName>
        <ecNumber evidence="12">3.4.21.4</ecNumber>
    </recommendedName>
</protein>
<evidence type="ECO:0000259" key="15">
    <source>
        <dbReference type="PROSITE" id="PS50240"/>
    </source>
</evidence>
<keyword evidence="7" id="KW-0720">Serine protease</keyword>
<dbReference type="Proteomes" id="UP000504629">
    <property type="component" value="Unplaced"/>
</dbReference>
<organism evidence="16 17">
    <name type="scientific">Bombyx mandarina</name>
    <name type="common">Wild silk moth</name>
    <name type="synonym">Wild silkworm</name>
    <dbReference type="NCBI Taxonomy" id="7092"/>
    <lineage>
        <taxon>Eukaryota</taxon>
        <taxon>Metazoa</taxon>
        <taxon>Ecdysozoa</taxon>
        <taxon>Arthropoda</taxon>
        <taxon>Hexapoda</taxon>
        <taxon>Insecta</taxon>
        <taxon>Pterygota</taxon>
        <taxon>Neoptera</taxon>
        <taxon>Endopterygota</taxon>
        <taxon>Lepidoptera</taxon>
        <taxon>Glossata</taxon>
        <taxon>Ditrysia</taxon>
        <taxon>Bombycoidea</taxon>
        <taxon>Bombycidae</taxon>
        <taxon>Bombycinae</taxon>
        <taxon>Bombyx</taxon>
    </lineage>
</organism>
<sequence length="161" mass="18062">MITRNEVPSNFSLNLTEFSSLFVSDNHSNVEIIGGEDIPIHKAPYMASLRYNRTQHYCGASIIHKRFLITAAHCILPNITYNILVGTSLLDRGGTVYDIEKFIVHESYSKITKDFDISLIKLKRPLEYGPNIAEVPLADSRLKLRSGNMFSVTGWGVTDVS</sequence>
<proteinExistence type="inferred from homology"/>
<keyword evidence="4" id="KW-0645">Protease</keyword>
<evidence type="ECO:0000256" key="12">
    <source>
        <dbReference type="ARBA" id="ARBA00038868"/>
    </source>
</evidence>
<keyword evidence="10" id="KW-1199">Hemostasis impairing toxin</keyword>
<dbReference type="GO" id="GO:0004252">
    <property type="term" value="F:serine-type endopeptidase activity"/>
    <property type="evidence" value="ECO:0007669"/>
    <property type="project" value="UniProtKB-EC"/>
</dbReference>
<dbReference type="OrthoDB" id="10051896at2759"/>
<dbReference type="PROSITE" id="PS00134">
    <property type="entry name" value="TRYPSIN_HIS"/>
    <property type="match status" value="1"/>
</dbReference>
<evidence type="ECO:0000256" key="7">
    <source>
        <dbReference type="ARBA" id="ARBA00022825"/>
    </source>
</evidence>